<dbReference type="EMBL" id="JAEHOD010000076">
    <property type="protein sequence ID" value="KAG2431007.1"/>
    <property type="molecule type" value="Genomic_DNA"/>
</dbReference>
<sequence>MSAGTAYKKSVVTEEVQLNGKRADELPRSQRFLFSFFTSGKKVVLFMMLSPFVILWYLVLCVAEASASTHAAQSPARGRGAGFGATAASYLLPSTLAYVVAGFILPLITGWGMAPLLWLALAAVWAAQNRLIGAASA</sequence>
<accession>A0A835VVM0</accession>
<reference evidence="2" key="1">
    <citation type="journal article" date="2020" name="bioRxiv">
        <title>Comparative genomics of Chlamydomonas.</title>
        <authorList>
            <person name="Craig R.J."/>
            <person name="Hasan A.R."/>
            <person name="Ness R.W."/>
            <person name="Keightley P.D."/>
        </authorList>
    </citation>
    <scope>NUCLEOTIDE SEQUENCE</scope>
    <source>
        <strain evidence="2">CCAP 11/173</strain>
    </source>
</reference>
<dbReference type="Proteomes" id="UP000613740">
    <property type="component" value="Unassembled WGS sequence"/>
</dbReference>
<keyword evidence="1" id="KW-0472">Membrane</keyword>
<gene>
    <name evidence="2" type="ORF">HYH02_013536</name>
</gene>
<evidence type="ECO:0000313" key="3">
    <source>
        <dbReference type="Proteomes" id="UP000613740"/>
    </source>
</evidence>
<protein>
    <submittedName>
        <fullName evidence="2">Uncharacterized protein</fullName>
    </submittedName>
</protein>
<name>A0A835VVM0_9CHLO</name>
<evidence type="ECO:0000313" key="2">
    <source>
        <dbReference type="EMBL" id="KAG2431007.1"/>
    </source>
</evidence>
<feature type="transmembrane region" description="Helical" evidence="1">
    <location>
        <begin position="43"/>
        <end position="63"/>
    </location>
</feature>
<evidence type="ECO:0000256" key="1">
    <source>
        <dbReference type="SAM" id="Phobius"/>
    </source>
</evidence>
<keyword evidence="1" id="KW-1133">Transmembrane helix</keyword>
<dbReference type="OrthoDB" id="10496014at2759"/>
<organism evidence="2 3">
    <name type="scientific">Chlamydomonas schloesseri</name>
    <dbReference type="NCBI Taxonomy" id="2026947"/>
    <lineage>
        <taxon>Eukaryota</taxon>
        <taxon>Viridiplantae</taxon>
        <taxon>Chlorophyta</taxon>
        <taxon>core chlorophytes</taxon>
        <taxon>Chlorophyceae</taxon>
        <taxon>CS clade</taxon>
        <taxon>Chlamydomonadales</taxon>
        <taxon>Chlamydomonadaceae</taxon>
        <taxon>Chlamydomonas</taxon>
    </lineage>
</organism>
<dbReference type="AlphaFoldDB" id="A0A835VVM0"/>
<keyword evidence="1" id="KW-0812">Transmembrane</keyword>
<feature type="transmembrane region" description="Helical" evidence="1">
    <location>
        <begin position="83"/>
        <end position="104"/>
    </location>
</feature>
<proteinExistence type="predicted"/>
<feature type="transmembrane region" description="Helical" evidence="1">
    <location>
        <begin position="110"/>
        <end position="127"/>
    </location>
</feature>
<comment type="caution">
    <text evidence="2">The sequence shown here is derived from an EMBL/GenBank/DDBJ whole genome shotgun (WGS) entry which is preliminary data.</text>
</comment>
<keyword evidence="3" id="KW-1185">Reference proteome</keyword>